<evidence type="ECO:0000256" key="1">
    <source>
        <dbReference type="SAM" id="Phobius"/>
    </source>
</evidence>
<organism evidence="2 3">
    <name type="scientific">Tuber borchii</name>
    <name type="common">White truffle</name>
    <dbReference type="NCBI Taxonomy" id="42251"/>
    <lineage>
        <taxon>Eukaryota</taxon>
        <taxon>Fungi</taxon>
        <taxon>Dikarya</taxon>
        <taxon>Ascomycota</taxon>
        <taxon>Pezizomycotina</taxon>
        <taxon>Pezizomycetes</taxon>
        <taxon>Pezizales</taxon>
        <taxon>Tuberaceae</taxon>
        <taxon>Tuber</taxon>
    </lineage>
</organism>
<dbReference type="AlphaFoldDB" id="A0A2T6ZA58"/>
<evidence type="ECO:0000313" key="2">
    <source>
        <dbReference type="EMBL" id="PUU72326.1"/>
    </source>
</evidence>
<dbReference type="Proteomes" id="UP000244722">
    <property type="component" value="Unassembled WGS sequence"/>
</dbReference>
<protein>
    <submittedName>
        <fullName evidence="2">Uncharacterized protein</fullName>
    </submittedName>
</protein>
<name>A0A2T6ZA58_TUBBO</name>
<keyword evidence="1" id="KW-0812">Transmembrane</keyword>
<dbReference type="EMBL" id="NESQ01000572">
    <property type="protein sequence ID" value="PUU72326.1"/>
    <property type="molecule type" value="Genomic_DNA"/>
</dbReference>
<sequence length="83" mass="9607">MGICRPVGWSVGLPCIFLLFFPSQWCMLRHWLIICCFSNSYRYNYSRYFFGCGGSQIAEFILVSVFVGGEGITWWYDPSSELP</sequence>
<reference evidence="2 3" key="1">
    <citation type="submission" date="2017-04" db="EMBL/GenBank/DDBJ databases">
        <title>Draft genome sequence of Tuber borchii Vittad., a whitish edible truffle.</title>
        <authorList>
            <consortium name="DOE Joint Genome Institute"/>
            <person name="Murat C."/>
            <person name="Kuo A."/>
            <person name="Barry K.W."/>
            <person name="Clum A."/>
            <person name="Dockter R.B."/>
            <person name="Fauchery L."/>
            <person name="Iotti M."/>
            <person name="Kohler A."/>
            <person name="Labutti K."/>
            <person name="Lindquist E.A."/>
            <person name="Lipzen A."/>
            <person name="Ohm R.A."/>
            <person name="Wang M."/>
            <person name="Grigoriev I.V."/>
            <person name="Zambonelli A."/>
            <person name="Martin F.M."/>
        </authorList>
    </citation>
    <scope>NUCLEOTIDE SEQUENCE [LARGE SCALE GENOMIC DNA]</scope>
    <source>
        <strain evidence="2 3">Tbo3840</strain>
    </source>
</reference>
<accession>A0A2T6ZA58</accession>
<feature type="transmembrane region" description="Helical" evidence="1">
    <location>
        <begin position="6"/>
        <end position="28"/>
    </location>
</feature>
<proteinExistence type="predicted"/>
<keyword evidence="1" id="KW-0472">Membrane</keyword>
<keyword evidence="1" id="KW-1133">Transmembrane helix</keyword>
<keyword evidence="3" id="KW-1185">Reference proteome</keyword>
<evidence type="ECO:0000313" key="3">
    <source>
        <dbReference type="Proteomes" id="UP000244722"/>
    </source>
</evidence>
<comment type="caution">
    <text evidence="2">The sequence shown here is derived from an EMBL/GenBank/DDBJ whole genome shotgun (WGS) entry which is preliminary data.</text>
</comment>
<feature type="transmembrane region" description="Helical" evidence="1">
    <location>
        <begin position="48"/>
        <end position="76"/>
    </location>
</feature>
<gene>
    <name evidence="2" type="ORF">B9Z19DRAFT_1097478</name>
</gene>